<dbReference type="Proteomes" id="UP000319257">
    <property type="component" value="Unassembled WGS sequence"/>
</dbReference>
<accession>A0A507BDC6</accession>
<dbReference type="EMBL" id="SKBQ01000129">
    <property type="protein sequence ID" value="TPX17927.1"/>
    <property type="molecule type" value="Genomic_DNA"/>
</dbReference>
<organism evidence="1 2">
    <name type="scientific">Thyridium curvatum</name>
    <dbReference type="NCBI Taxonomy" id="1093900"/>
    <lineage>
        <taxon>Eukaryota</taxon>
        <taxon>Fungi</taxon>
        <taxon>Dikarya</taxon>
        <taxon>Ascomycota</taxon>
        <taxon>Pezizomycotina</taxon>
        <taxon>Sordariomycetes</taxon>
        <taxon>Sordariomycetidae</taxon>
        <taxon>Thyridiales</taxon>
        <taxon>Thyridiaceae</taxon>
        <taxon>Thyridium</taxon>
    </lineage>
</organism>
<gene>
    <name evidence="1" type="ORF">E0L32_011990</name>
</gene>
<name>A0A507BDC6_9PEZI</name>
<dbReference type="RefSeq" id="XP_030999638.1">
    <property type="nucleotide sequence ID" value="XM_031134782.1"/>
</dbReference>
<dbReference type="AlphaFoldDB" id="A0A507BDC6"/>
<reference evidence="1 2" key="1">
    <citation type="submission" date="2019-06" db="EMBL/GenBank/DDBJ databases">
        <title>Draft genome sequence of the filamentous fungus Phialemoniopsis curvata isolated from diesel fuel.</title>
        <authorList>
            <person name="Varaljay V.A."/>
            <person name="Lyon W.J."/>
            <person name="Crouch A.L."/>
            <person name="Drake C.E."/>
            <person name="Hollomon J.M."/>
            <person name="Nadeau L.J."/>
            <person name="Nunn H.S."/>
            <person name="Stevenson B.S."/>
            <person name="Bojanowski C.L."/>
            <person name="Crookes-Goodson W.J."/>
        </authorList>
    </citation>
    <scope>NUCLEOTIDE SEQUENCE [LARGE SCALE GENOMIC DNA]</scope>
    <source>
        <strain evidence="1 2">D216</strain>
    </source>
</reference>
<protein>
    <submittedName>
        <fullName evidence="1">Uncharacterized protein</fullName>
    </submittedName>
</protein>
<dbReference type="GeneID" id="41979437"/>
<proteinExistence type="predicted"/>
<sequence>MAKTANQRGSRYSILIDETAKQLIQKAIKQLKSLDKNGRLEDAAKETRDDLVTVLKDLHTAIYNHSASTDATYESAAGLFEELQGWAPDKAPEVQDAMDGLAVTMNLRARQLMAKN</sequence>
<evidence type="ECO:0000313" key="2">
    <source>
        <dbReference type="Proteomes" id="UP000319257"/>
    </source>
</evidence>
<evidence type="ECO:0000313" key="1">
    <source>
        <dbReference type="EMBL" id="TPX17927.1"/>
    </source>
</evidence>
<dbReference type="InParanoid" id="A0A507BDC6"/>
<keyword evidence="2" id="KW-1185">Reference proteome</keyword>
<comment type="caution">
    <text evidence="1">The sequence shown here is derived from an EMBL/GenBank/DDBJ whole genome shotgun (WGS) entry which is preliminary data.</text>
</comment>